<accession>A0ABS4X0Y2</accession>
<dbReference type="InterPro" id="IPR015422">
    <property type="entry name" value="PyrdxlP-dep_Trfase_small"/>
</dbReference>
<comment type="caution">
    <text evidence="5">The sequence shown here is derived from an EMBL/GenBank/DDBJ whole genome shotgun (WGS) entry which is preliminary data.</text>
</comment>
<proteinExistence type="inferred from homology"/>
<organism evidence="5 6">
    <name type="scientific">Brachybacterium sacelli</name>
    <dbReference type="NCBI Taxonomy" id="173364"/>
    <lineage>
        <taxon>Bacteria</taxon>
        <taxon>Bacillati</taxon>
        <taxon>Actinomycetota</taxon>
        <taxon>Actinomycetes</taxon>
        <taxon>Micrococcales</taxon>
        <taxon>Dermabacteraceae</taxon>
        <taxon>Brachybacterium</taxon>
    </lineage>
</organism>
<name>A0ABS4X0Y2_9MICO</name>
<evidence type="ECO:0000313" key="6">
    <source>
        <dbReference type="Proteomes" id="UP001519290"/>
    </source>
</evidence>
<dbReference type="InterPro" id="IPR054542">
    <property type="entry name" value="Cys_met_metab_PP"/>
</dbReference>
<evidence type="ECO:0000256" key="1">
    <source>
        <dbReference type="ARBA" id="ARBA00001933"/>
    </source>
</evidence>
<dbReference type="PANTHER" id="PTHR11808">
    <property type="entry name" value="TRANS-SULFURATION ENZYME FAMILY MEMBER"/>
    <property type="match status" value="1"/>
</dbReference>
<dbReference type="Proteomes" id="UP001519290">
    <property type="component" value="Unassembled WGS sequence"/>
</dbReference>
<evidence type="ECO:0000256" key="2">
    <source>
        <dbReference type="ARBA" id="ARBA00009077"/>
    </source>
</evidence>
<dbReference type="InterPro" id="IPR015424">
    <property type="entry name" value="PyrdxlP-dep_Trfase"/>
</dbReference>
<keyword evidence="3 4" id="KW-0663">Pyridoxal phosphate</keyword>
<dbReference type="EMBL" id="JAGIOD010000001">
    <property type="protein sequence ID" value="MBP2381893.1"/>
    <property type="molecule type" value="Genomic_DNA"/>
</dbReference>
<comment type="cofactor">
    <cofactor evidence="1 4">
        <name>pyridoxal 5'-phosphate</name>
        <dbReference type="ChEBI" id="CHEBI:597326"/>
    </cofactor>
</comment>
<keyword evidence="6" id="KW-1185">Reference proteome</keyword>
<dbReference type="InterPro" id="IPR000277">
    <property type="entry name" value="Cys/Met-Metab_PyrdxlP-dep_enz"/>
</dbReference>
<evidence type="ECO:0000256" key="3">
    <source>
        <dbReference type="ARBA" id="ARBA00022898"/>
    </source>
</evidence>
<dbReference type="Gene3D" id="3.90.1150.10">
    <property type="entry name" value="Aspartate Aminotransferase, domain 1"/>
    <property type="match status" value="1"/>
</dbReference>
<dbReference type="EC" id="4.4.1.8" evidence="5"/>
<dbReference type="CDD" id="cd00614">
    <property type="entry name" value="CGS_like"/>
    <property type="match status" value="1"/>
</dbReference>
<dbReference type="InterPro" id="IPR015421">
    <property type="entry name" value="PyrdxlP-dep_Trfase_major"/>
</dbReference>
<evidence type="ECO:0000313" key="5">
    <source>
        <dbReference type="EMBL" id="MBP2381893.1"/>
    </source>
</evidence>
<dbReference type="SUPFAM" id="SSF53383">
    <property type="entry name" value="PLP-dependent transferases"/>
    <property type="match status" value="1"/>
</dbReference>
<keyword evidence="5" id="KW-0456">Lyase</keyword>
<reference evidence="5 6" key="1">
    <citation type="submission" date="2021-03" db="EMBL/GenBank/DDBJ databases">
        <title>Sequencing the genomes of 1000 actinobacteria strains.</title>
        <authorList>
            <person name="Klenk H.-P."/>
        </authorList>
    </citation>
    <scope>NUCLEOTIDE SEQUENCE [LARGE SCALE GENOMIC DNA]</scope>
    <source>
        <strain evidence="5 6">DSM 14566</strain>
    </source>
</reference>
<dbReference type="GO" id="GO:0016829">
    <property type="term" value="F:lyase activity"/>
    <property type="evidence" value="ECO:0007669"/>
    <property type="project" value="UniProtKB-KW"/>
</dbReference>
<evidence type="ECO:0000256" key="4">
    <source>
        <dbReference type="RuleBase" id="RU362118"/>
    </source>
</evidence>
<dbReference type="Gene3D" id="3.40.640.10">
    <property type="entry name" value="Type I PLP-dependent aspartate aminotransferase-like (Major domain)"/>
    <property type="match status" value="1"/>
</dbReference>
<dbReference type="Pfam" id="PF01053">
    <property type="entry name" value="Cys_Met_Meta_PP"/>
    <property type="match status" value="1"/>
</dbReference>
<comment type="similarity">
    <text evidence="2 4">Belongs to the trans-sulfuration enzymes family.</text>
</comment>
<sequence length="396" mass="42241">MAAGAGRAIDQRRGPEDDVHIQTAAVQALREQEHGAVVPPVHLASTFELDPASEDGAYAYQRGSNPTRAQLETVLATLEGAAHGFAFASGMAATAASLSTLEVGDEVILPASVYGGTYRFVDLVLPGRGITGRFVDDLGALTDADFTPSTKAIFMETPANPTLRITDLRRLVELAHRHGALVIVDNTFMTPVLQRPLELGADIVVQSATKYLAGHSDLLAGTVTTDDDRLADAFALAQKAQGGVLAPGDSFRLIQAIKTLPLRLERQQDSAIAIVEHLRAHDAISQVRYPGSHSEEEARIHASQASGTGAVLSFELAPELDRVAFLRALRYPAYAVSLGGVESLICRPSTMTHEAMTPQARANAGISDELLRLSVGIEDVRDLLEDLDQALRSASR</sequence>
<protein>
    <submittedName>
        <fullName evidence="5">Cystathionine beta-lyase</fullName>
        <ecNumber evidence="5">4.4.1.8</ecNumber>
    </submittedName>
</protein>
<dbReference type="PROSITE" id="PS00868">
    <property type="entry name" value="CYS_MET_METAB_PP"/>
    <property type="match status" value="1"/>
</dbReference>
<dbReference type="PIRSF" id="PIRSF001434">
    <property type="entry name" value="CGS"/>
    <property type="match status" value="1"/>
</dbReference>
<gene>
    <name evidence="5" type="ORF">JOF43_001850</name>
</gene>